<gene>
    <name evidence="1" type="ORF">DSM107010_63720</name>
</gene>
<reference evidence="1 2" key="1">
    <citation type="journal article" date="2019" name="Genome Biol. Evol.">
        <title>Day and night: Metabolic profiles and evolutionary relationships of six axenic non-marine cyanobacteria.</title>
        <authorList>
            <person name="Will S.E."/>
            <person name="Henke P."/>
            <person name="Boedeker C."/>
            <person name="Huang S."/>
            <person name="Brinkmann H."/>
            <person name="Rohde M."/>
            <person name="Jarek M."/>
            <person name="Friedl T."/>
            <person name="Seufert S."/>
            <person name="Schumacher M."/>
            <person name="Overmann J."/>
            <person name="Neumann-Schaal M."/>
            <person name="Petersen J."/>
        </authorList>
    </citation>
    <scope>NUCLEOTIDE SEQUENCE [LARGE SCALE GENOMIC DNA]</scope>
    <source>
        <strain evidence="1 2">SAG 39.79</strain>
    </source>
</reference>
<protein>
    <submittedName>
        <fullName evidence="1">Uncharacterized protein</fullName>
    </submittedName>
</protein>
<dbReference type="Proteomes" id="UP000282574">
    <property type="component" value="Unassembled WGS sequence"/>
</dbReference>
<evidence type="ECO:0000313" key="1">
    <source>
        <dbReference type="EMBL" id="RUT01994.1"/>
    </source>
</evidence>
<comment type="caution">
    <text evidence="1">The sequence shown here is derived from an EMBL/GenBank/DDBJ whole genome shotgun (WGS) entry which is preliminary data.</text>
</comment>
<organism evidence="1 2">
    <name type="scientific">Chroococcidiopsis cubana SAG 39.79</name>
    <dbReference type="NCBI Taxonomy" id="388085"/>
    <lineage>
        <taxon>Bacteria</taxon>
        <taxon>Bacillati</taxon>
        <taxon>Cyanobacteriota</taxon>
        <taxon>Cyanophyceae</taxon>
        <taxon>Chroococcidiopsidales</taxon>
        <taxon>Chroococcidiopsidaceae</taxon>
        <taxon>Chroococcidiopsis</taxon>
    </lineage>
</organism>
<dbReference type="AlphaFoldDB" id="A0AB37UA94"/>
<keyword evidence="2" id="KW-1185">Reference proteome</keyword>
<dbReference type="EMBL" id="RSCK01000115">
    <property type="protein sequence ID" value="RUT01994.1"/>
    <property type="molecule type" value="Genomic_DNA"/>
</dbReference>
<proteinExistence type="predicted"/>
<dbReference type="RefSeq" id="WP_106169536.1">
    <property type="nucleotide sequence ID" value="NZ_JAVKZF010000004.1"/>
</dbReference>
<evidence type="ECO:0000313" key="2">
    <source>
        <dbReference type="Proteomes" id="UP000282574"/>
    </source>
</evidence>
<sequence>MQQEVVMKRFLIALLGISLSLTLALFYSSLKADARSTTQSMVATVAQSSAQVVPTPKSPDLEILGTSVRYLKDADLLIFEQTVKGTAGKTLPQPKGSVDGAPVLGYVFPTTLKPEDAGFGKVEGILALAVTSHPDFDDTPLWDENNNSNYADDGIIFHSHWVVLVKDDRVPGSLSVKQFNKTDKTVVLPPTNPGMPMYFDSPGFPVLLKGNKLSVLVPAQRIQSKTKFKFDGVVAYMQVNATNKNLPMVGVYQAYSVSSGDLSLPYSVQPQ</sequence>
<accession>A0AB37UA94</accession>
<name>A0AB37UA94_9CYAN</name>